<dbReference type="EMBL" id="PGOL01001567">
    <property type="protein sequence ID" value="PKI56829.1"/>
    <property type="molecule type" value="Genomic_DNA"/>
</dbReference>
<dbReference type="AlphaFoldDB" id="A0A2I0JKN4"/>
<feature type="compositionally biased region" description="Polar residues" evidence="1">
    <location>
        <begin position="81"/>
        <end position="90"/>
    </location>
</feature>
<proteinExistence type="predicted"/>
<dbReference type="Proteomes" id="UP000233551">
    <property type="component" value="Unassembled WGS sequence"/>
</dbReference>
<name>A0A2I0JKN4_PUNGR</name>
<evidence type="ECO:0000313" key="2">
    <source>
        <dbReference type="EMBL" id="PKI56829.1"/>
    </source>
</evidence>
<keyword evidence="3" id="KW-1185">Reference proteome</keyword>
<organism evidence="2 3">
    <name type="scientific">Punica granatum</name>
    <name type="common">Pomegranate</name>
    <dbReference type="NCBI Taxonomy" id="22663"/>
    <lineage>
        <taxon>Eukaryota</taxon>
        <taxon>Viridiplantae</taxon>
        <taxon>Streptophyta</taxon>
        <taxon>Embryophyta</taxon>
        <taxon>Tracheophyta</taxon>
        <taxon>Spermatophyta</taxon>
        <taxon>Magnoliopsida</taxon>
        <taxon>eudicotyledons</taxon>
        <taxon>Gunneridae</taxon>
        <taxon>Pentapetalae</taxon>
        <taxon>rosids</taxon>
        <taxon>malvids</taxon>
        <taxon>Myrtales</taxon>
        <taxon>Lythraceae</taxon>
        <taxon>Punica</taxon>
    </lineage>
</organism>
<protein>
    <submittedName>
        <fullName evidence="2">Uncharacterized protein</fullName>
    </submittedName>
</protein>
<evidence type="ECO:0000313" key="3">
    <source>
        <dbReference type="Proteomes" id="UP000233551"/>
    </source>
</evidence>
<reference evidence="2 3" key="1">
    <citation type="submission" date="2017-11" db="EMBL/GenBank/DDBJ databases">
        <title>De-novo sequencing of pomegranate (Punica granatum L.) genome.</title>
        <authorList>
            <person name="Akparov Z."/>
            <person name="Amiraslanov A."/>
            <person name="Hajiyeva S."/>
            <person name="Abbasov M."/>
            <person name="Kaur K."/>
            <person name="Hamwieh A."/>
            <person name="Solovyev V."/>
            <person name="Salamov A."/>
            <person name="Braich B."/>
            <person name="Kosarev P."/>
            <person name="Mahmoud A."/>
            <person name="Hajiyev E."/>
            <person name="Babayeva S."/>
            <person name="Izzatullayeva V."/>
            <person name="Mammadov A."/>
            <person name="Mammadov A."/>
            <person name="Sharifova S."/>
            <person name="Ojaghi J."/>
            <person name="Eynullazada K."/>
            <person name="Bayramov B."/>
            <person name="Abdulazimova A."/>
            <person name="Shahmuradov I."/>
        </authorList>
    </citation>
    <scope>NUCLEOTIDE SEQUENCE [LARGE SCALE GENOMIC DNA]</scope>
    <source>
        <strain evidence="3">cv. AG2017</strain>
        <tissue evidence="2">Leaf</tissue>
    </source>
</reference>
<gene>
    <name evidence="2" type="ORF">CRG98_022787</name>
</gene>
<sequence>MYMPMHVHLLISLQKSRAPHVCTPARVRPSTSTLLSAPAPVCSSVLACTPARPVAYLTPSNAHVRAPASRMPTPVHPSIGQHIQPSHSTL</sequence>
<evidence type="ECO:0000256" key="1">
    <source>
        <dbReference type="SAM" id="MobiDB-lite"/>
    </source>
</evidence>
<feature type="region of interest" description="Disordered" evidence="1">
    <location>
        <begin position="66"/>
        <end position="90"/>
    </location>
</feature>
<accession>A0A2I0JKN4</accession>
<comment type="caution">
    <text evidence="2">The sequence shown here is derived from an EMBL/GenBank/DDBJ whole genome shotgun (WGS) entry which is preliminary data.</text>
</comment>